<evidence type="ECO:0000256" key="2">
    <source>
        <dbReference type="SAM" id="SignalP"/>
    </source>
</evidence>
<feature type="transmembrane region" description="Helical" evidence="1">
    <location>
        <begin position="83"/>
        <end position="108"/>
    </location>
</feature>
<accession>A0A2P6N1E6</accession>
<dbReference type="AlphaFoldDB" id="A0A2P6N1E6"/>
<feature type="transmembrane region" description="Helical" evidence="1">
    <location>
        <begin position="55"/>
        <end position="71"/>
    </location>
</feature>
<organism evidence="3 4">
    <name type="scientific">Planoprotostelium fungivorum</name>
    <dbReference type="NCBI Taxonomy" id="1890364"/>
    <lineage>
        <taxon>Eukaryota</taxon>
        <taxon>Amoebozoa</taxon>
        <taxon>Evosea</taxon>
        <taxon>Variosea</taxon>
        <taxon>Cavosteliida</taxon>
        <taxon>Cavosteliaceae</taxon>
        <taxon>Planoprotostelium</taxon>
    </lineage>
</organism>
<feature type="signal peptide" evidence="2">
    <location>
        <begin position="1"/>
        <end position="25"/>
    </location>
</feature>
<dbReference type="OrthoDB" id="18115at2759"/>
<gene>
    <name evidence="3" type="ORF">PROFUN_07719</name>
</gene>
<keyword evidence="1" id="KW-1133">Transmembrane helix</keyword>
<reference evidence="3 4" key="1">
    <citation type="journal article" date="2018" name="Genome Biol. Evol.">
        <title>Multiple Roots of Fruiting Body Formation in Amoebozoa.</title>
        <authorList>
            <person name="Hillmann F."/>
            <person name="Forbes G."/>
            <person name="Novohradska S."/>
            <person name="Ferling I."/>
            <person name="Riege K."/>
            <person name="Groth M."/>
            <person name="Westermann M."/>
            <person name="Marz M."/>
            <person name="Spaller T."/>
            <person name="Winckler T."/>
            <person name="Schaap P."/>
            <person name="Glockner G."/>
        </authorList>
    </citation>
    <scope>NUCLEOTIDE SEQUENCE [LARGE SCALE GENOMIC DNA]</scope>
    <source>
        <strain evidence="3 4">Jena</strain>
    </source>
</reference>
<evidence type="ECO:0000313" key="3">
    <source>
        <dbReference type="EMBL" id="PRP77777.1"/>
    </source>
</evidence>
<proteinExistence type="predicted"/>
<dbReference type="InParanoid" id="A0A2P6N1E6"/>
<dbReference type="EMBL" id="MDYQ01000254">
    <property type="protein sequence ID" value="PRP77777.1"/>
    <property type="molecule type" value="Genomic_DNA"/>
</dbReference>
<keyword evidence="2" id="KW-0732">Signal</keyword>
<evidence type="ECO:0000313" key="4">
    <source>
        <dbReference type="Proteomes" id="UP000241769"/>
    </source>
</evidence>
<evidence type="ECO:0000256" key="1">
    <source>
        <dbReference type="SAM" id="Phobius"/>
    </source>
</evidence>
<keyword evidence="1" id="KW-0472">Membrane</keyword>
<comment type="caution">
    <text evidence="3">The sequence shown here is derived from an EMBL/GenBank/DDBJ whole genome shotgun (WGS) entry which is preliminary data.</text>
</comment>
<feature type="chain" id="PRO_5015201893" evidence="2">
    <location>
        <begin position="26"/>
        <end position="415"/>
    </location>
</feature>
<keyword evidence="4" id="KW-1185">Reference proteome</keyword>
<protein>
    <submittedName>
        <fullName evidence="3">Uncharacterized protein</fullName>
    </submittedName>
</protein>
<feature type="transmembrane region" description="Helical" evidence="1">
    <location>
        <begin position="28"/>
        <end position="48"/>
    </location>
</feature>
<keyword evidence="1" id="KW-0812">Transmembrane</keyword>
<name>A0A2P6N1E6_9EUKA</name>
<sequence length="415" mass="47093">MSFLTLIFRLQILLLIIELPNNARSGNSLSWAALLLIILLGTIFRSFIPGETFRILSAIAFAFFCSLPSFWRILHPDDQTFDIALGVSCVLYLIPFNLLSQTWLHMYYRWRLQRKWFKDSGFLGLSGIISQRVTCGGSSLTLGELSKNETLPIYSAVAVVNGWKHKGSYSLKSYIMTMNSGGLDYRLSSSMATLRATISVQMGEIDNASMRFVRSTYWIPLVTTFHQFLDLYIVGSKPYPPQMYLSDVNFHDNLGLLPAIKVNRSRVNCTDLYHERRPLIVTMDATEDPDEKCGALMDSTDLCRTFAGASLTPITSSGISEELDMVKFVNTDGIESAIRDFREQESNPMMMVEVKYQKKGDASTEGIIIYLKICRKDVGKREDRKPARNVFLWLSSSRVLLHEGDLWRVSESQDQ</sequence>
<dbReference type="Proteomes" id="UP000241769">
    <property type="component" value="Unassembled WGS sequence"/>
</dbReference>